<dbReference type="GeneID" id="93671061"/>
<dbReference type="EMBL" id="UGTZ01000001">
    <property type="protein sequence ID" value="SUC33537.1"/>
    <property type="molecule type" value="Genomic_DNA"/>
</dbReference>
<keyword evidence="2" id="KW-0472">Membrane</keyword>
<sequence length="243" mass="27546">MDNLFFILTLIALIAFILGLIKPKLVLMPNRMKSSLVYSIAILVLLSLFIVFAEPSQTQEQAKSSPQTEEQKQPQKNSYLSSDQECTKDNKIYATAKDAMEYFSDYYPENNTLEIISESPLKIRLSPQAVSNDIVDVKELLTKRAVVYGVYRALINTPNDKVTVTSYLVDFDGKKLKDSPEYTTTITKPQALEIIKKYIPVNNLSELTDDSCSFTARFNELRFDDSGKKGFDTFFNELISVSK</sequence>
<evidence type="ECO:0000256" key="1">
    <source>
        <dbReference type="SAM" id="MobiDB-lite"/>
    </source>
</evidence>
<feature type="region of interest" description="Disordered" evidence="1">
    <location>
        <begin position="60"/>
        <end position="84"/>
    </location>
</feature>
<protein>
    <submittedName>
        <fullName evidence="3">Uncharacterized protein</fullName>
    </submittedName>
</protein>
<dbReference type="Proteomes" id="UP000254208">
    <property type="component" value="Unassembled WGS sequence"/>
</dbReference>
<keyword evidence="2" id="KW-0812">Transmembrane</keyword>
<name>A0A379FY08_PRORE</name>
<proteinExistence type="predicted"/>
<evidence type="ECO:0000256" key="2">
    <source>
        <dbReference type="SAM" id="Phobius"/>
    </source>
</evidence>
<accession>A0A379FY08</accession>
<reference evidence="3 4" key="1">
    <citation type="submission" date="2018-06" db="EMBL/GenBank/DDBJ databases">
        <authorList>
            <consortium name="Pathogen Informatics"/>
            <person name="Doyle S."/>
        </authorList>
    </citation>
    <scope>NUCLEOTIDE SEQUENCE [LARGE SCALE GENOMIC DNA]</scope>
    <source>
        <strain evidence="3 4">NCTC11801</strain>
    </source>
</reference>
<evidence type="ECO:0000313" key="3">
    <source>
        <dbReference type="EMBL" id="SUC33537.1"/>
    </source>
</evidence>
<dbReference type="RefSeq" id="WP_102140617.1">
    <property type="nucleotide sequence ID" value="NZ_CP077317.1"/>
</dbReference>
<evidence type="ECO:0000313" key="4">
    <source>
        <dbReference type="Proteomes" id="UP000254208"/>
    </source>
</evidence>
<organism evidence="3 4">
    <name type="scientific">Providencia rettgeri</name>
    <dbReference type="NCBI Taxonomy" id="587"/>
    <lineage>
        <taxon>Bacteria</taxon>
        <taxon>Pseudomonadati</taxon>
        <taxon>Pseudomonadota</taxon>
        <taxon>Gammaproteobacteria</taxon>
        <taxon>Enterobacterales</taxon>
        <taxon>Morganellaceae</taxon>
        <taxon>Providencia</taxon>
    </lineage>
</organism>
<gene>
    <name evidence="3" type="ORF">NCTC11801_04578</name>
</gene>
<keyword evidence="2" id="KW-1133">Transmembrane helix</keyword>
<dbReference type="AlphaFoldDB" id="A0A379FY08"/>
<feature type="transmembrane region" description="Helical" evidence="2">
    <location>
        <begin position="35"/>
        <end position="53"/>
    </location>
</feature>